<dbReference type="InterPro" id="IPR050679">
    <property type="entry name" value="Bact_HTH_transcr_reg"/>
</dbReference>
<dbReference type="Gene3D" id="3.40.1410.10">
    <property type="entry name" value="Chorismate lyase-like"/>
    <property type="match status" value="1"/>
</dbReference>
<dbReference type="GO" id="GO:0003677">
    <property type="term" value="F:DNA binding"/>
    <property type="evidence" value="ECO:0007669"/>
    <property type="project" value="UniProtKB-KW"/>
</dbReference>
<dbReference type="RefSeq" id="WP_160551365.1">
    <property type="nucleotide sequence ID" value="NZ_CP047650.1"/>
</dbReference>
<dbReference type="InterPro" id="IPR028978">
    <property type="entry name" value="Chorismate_lyase_/UTRA_dom_sf"/>
</dbReference>
<dbReference type="SUPFAM" id="SSF46785">
    <property type="entry name" value="Winged helix' DNA-binding domain"/>
    <property type="match status" value="1"/>
</dbReference>
<dbReference type="PROSITE" id="PS50949">
    <property type="entry name" value="HTH_GNTR"/>
    <property type="match status" value="1"/>
</dbReference>
<dbReference type="EMBL" id="CP047650">
    <property type="protein sequence ID" value="QHI97848.1"/>
    <property type="molecule type" value="Genomic_DNA"/>
</dbReference>
<keyword evidence="6" id="KW-1185">Reference proteome</keyword>
<dbReference type="Pfam" id="PF07702">
    <property type="entry name" value="UTRA"/>
    <property type="match status" value="1"/>
</dbReference>
<dbReference type="Pfam" id="PF00392">
    <property type="entry name" value="GntR"/>
    <property type="match status" value="1"/>
</dbReference>
<evidence type="ECO:0000313" key="6">
    <source>
        <dbReference type="Proteomes" id="UP000464787"/>
    </source>
</evidence>
<protein>
    <submittedName>
        <fullName evidence="5">UTRA domain-containing protein</fullName>
    </submittedName>
</protein>
<dbReference type="Gene3D" id="1.10.10.10">
    <property type="entry name" value="Winged helix-like DNA-binding domain superfamily/Winged helix DNA-binding domain"/>
    <property type="match status" value="1"/>
</dbReference>
<feature type="domain" description="HTH gntR-type" evidence="4">
    <location>
        <begin position="52"/>
        <end position="120"/>
    </location>
</feature>
<sequence>MPEMSPEYALDKSRWAPAKICRPARQYLPEPNVTDSDKPIAEAPAFSSQHRSTRYGLLAQALAGDIASGRYPVGAVIPTEQVLCQRYAVSRHTVRQALNELKNQGLLSAQAGVGTTVRARPQSARFSSGLGAISELLQFVGETRMRIQSQDEVLADAELAGLLRCEPGQAWREIRCVREMREAGAPIAYVVMYIRAEFVQAIEGFQTFEQPVYAILEEHYGLRIVEVQQSIAAEFLPADMAQALCAEAGSPALQIVRHFSDRDGRVIQTSVGYYPHGRYRQQSTFRASTQGPEAR</sequence>
<organism evidence="5 6">
    <name type="scientific">Xylophilus rhododendri</name>
    <dbReference type="NCBI Taxonomy" id="2697032"/>
    <lineage>
        <taxon>Bacteria</taxon>
        <taxon>Pseudomonadati</taxon>
        <taxon>Pseudomonadota</taxon>
        <taxon>Betaproteobacteria</taxon>
        <taxon>Burkholderiales</taxon>
        <taxon>Xylophilus</taxon>
    </lineage>
</organism>
<accession>A0A857J4Q5</accession>
<dbReference type="SMART" id="SM00345">
    <property type="entry name" value="HTH_GNTR"/>
    <property type="match status" value="1"/>
</dbReference>
<dbReference type="GO" id="GO:0045892">
    <property type="term" value="P:negative regulation of DNA-templated transcription"/>
    <property type="evidence" value="ECO:0007669"/>
    <property type="project" value="TreeGrafter"/>
</dbReference>
<dbReference type="InterPro" id="IPR000524">
    <property type="entry name" value="Tscrpt_reg_HTH_GntR"/>
</dbReference>
<keyword evidence="2" id="KW-0238">DNA-binding</keyword>
<dbReference type="PANTHER" id="PTHR44846">
    <property type="entry name" value="MANNOSYL-D-GLYCERATE TRANSPORT/METABOLISM SYSTEM REPRESSOR MNGR-RELATED"/>
    <property type="match status" value="1"/>
</dbReference>
<evidence type="ECO:0000256" key="2">
    <source>
        <dbReference type="ARBA" id="ARBA00023125"/>
    </source>
</evidence>
<gene>
    <name evidence="5" type="ORF">GT347_07485</name>
</gene>
<dbReference type="PRINTS" id="PR00035">
    <property type="entry name" value="HTHGNTR"/>
</dbReference>
<evidence type="ECO:0000256" key="1">
    <source>
        <dbReference type="ARBA" id="ARBA00023015"/>
    </source>
</evidence>
<dbReference type="GO" id="GO:0003700">
    <property type="term" value="F:DNA-binding transcription factor activity"/>
    <property type="evidence" value="ECO:0007669"/>
    <property type="project" value="InterPro"/>
</dbReference>
<keyword evidence="3" id="KW-0804">Transcription</keyword>
<evidence type="ECO:0000256" key="3">
    <source>
        <dbReference type="ARBA" id="ARBA00023163"/>
    </source>
</evidence>
<dbReference type="SMART" id="SM00866">
    <property type="entry name" value="UTRA"/>
    <property type="match status" value="1"/>
</dbReference>
<dbReference type="InterPro" id="IPR011663">
    <property type="entry name" value="UTRA"/>
</dbReference>
<proteinExistence type="predicted"/>
<dbReference type="PANTHER" id="PTHR44846:SF1">
    <property type="entry name" value="MANNOSYL-D-GLYCERATE TRANSPORT_METABOLISM SYSTEM REPRESSOR MNGR-RELATED"/>
    <property type="match status" value="1"/>
</dbReference>
<dbReference type="CDD" id="cd07377">
    <property type="entry name" value="WHTH_GntR"/>
    <property type="match status" value="1"/>
</dbReference>
<name>A0A857J4Q5_9BURK</name>
<evidence type="ECO:0000313" key="5">
    <source>
        <dbReference type="EMBL" id="QHI97848.1"/>
    </source>
</evidence>
<dbReference type="KEGG" id="xyk:GT347_07485"/>
<dbReference type="InterPro" id="IPR036390">
    <property type="entry name" value="WH_DNA-bd_sf"/>
</dbReference>
<dbReference type="SUPFAM" id="SSF64288">
    <property type="entry name" value="Chorismate lyase-like"/>
    <property type="match status" value="1"/>
</dbReference>
<dbReference type="AlphaFoldDB" id="A0A857J4Q5"/>
<dbReference type="Proteomes" id="UP000464787">
    <property type="component" value="Chromosome"/>
</dbReference>
<reference evidence="5 6" key="1">
    <citation type="submission" date="2020-01" db="EMBL/GenBank/DDBJ databases">
        <title>Genome sequencing of strain KACC 21265.</title>
        <authorList>
            <person name="Heo J."/>
            <person name="Kim S.-J."/>
            <person name="Kim J.-S."/>
            <person name="Hong S.-B."/>
            <person name="Kwon S.-W."/>
        </authorList>
    </citation>
    <scope>NUCLEOTIDE SEQUENCE [LARGE SCALE GENOMIC DNA]</scope>
    <source>
        <strain evidence="5 6">KACC 21265</strain>
    </source>
</reference>
<dbReference type="InterPro" id="IPR036388">
    <property type="entry name" value="WH-like_DNA-bd_sf"/>
</dbReference>
<evidence type="ECO:0000259" key="4">
    <source>
        <dbReference type="PROSITE" id="PS50949"/>
    </source>
</evidence>
<keyword evidence="1" id="KW-0805">Transcription regulation</keyword>